<accession>A0A1X7VU63</accession>
<keyword evidence="1" id="KW-0812">Transmembrane</keyword>
<organism evidence="2">
    <name type="scientific">Amphimedon queenslandica</name>
    <name type="common">Sponge</name>
    <dbReference type="NCBI Taxonomy" id="400682"/>
    <lineage>
        <taxon>Eukaryota</taxon>
        <taxon>Metazoa</taxon>
        <taxon>Porifera</taxon>
        <taxon>Demospongiae</taxon>
        <taxon>Heteroscleromorpha</taxon>
        <taxon>Haplosclerida</taxon>
        <taxon>Niphatidae</taxon>
        <taxon>Amphimedon</taxon>
    </lineage>
</organism>
<dbReference type="InParanoid" id="A0A1X7VU63"/>
<dbReference type="AlphaFoldDB" id="A0A1X7VU63"/>
<keyword evidence="1" id="KW-0472">Membrane</keyword>
<dbReference type="EnsemblMetazoa" id="Aqu2.1.43632_001">
    <property type="protein sequence ID" value="Aqu2.1.43632_001"/>
    <property type="gene ID" value="Aqu2.1.43632"/>
</dbReference>
<protein>
    <submittedName>
        <fullName evidence="2">Uncharacterized protein</fullName>
    </submittedName>
</protein>
<evidence type="ECO:0000256" key="1">
    <source>
        <dbReference type="SAM" id="Phobius"/>
    </source>
</evidence>
<feature type="transmembrane region" description="Helical" evidence="1">
    <location>
        <begin position="46"/>
        <end position="70"/>
    </location>
</feature>
<reference evidence="2" key="1">
    <citation type="submission" date="2017-05" db="UniProtKB">
        <authorList>
            <consortium name="EnsemblMetazoa"/>
        </authorList>
    </citation>
    <scope>IDENTIFICATION</scope>
</reference>
<proteinExistence type="predicted"/>
<evidence type="ECO:0000313" key="2">
    <source>
        <dbReference type="EnsemblMetazoa" id="Aqu2.1.43632_001"/>
    </source>
</evidence>
<name>A0A1X7VU63_AMPQE</name>
<sequence length="73" mass="8513">GCISCPFTPRARSKKWCLVHYCNCYNCRGGQTKTHLTQVIINWYSFFHIMILPTYIQSCFLIAPFCLVMLNNC</sequence>
<keyword evidence="1" id="KW-1133">Transmembrane helix</keyword>